<reference evidence="1" key="1">
    <citation type="submission" date="2019-03" db="EMBL/GenBank/DDBJ databases">
        <authorList>
            <person name="Hao L."/>
        </authorList>
    </citation>
    <scope>NUCLEOTIDE SEQUENCE</scope>
</reference>
<organism evidence="1">
    <name type="scientific">anaerobic digester metagenome</name>
    <dbReference type="NCBI Taxonomy" id="1263854"/>
    <lineage>
        <taxon>unclassified sequences</taxon>
        <taxon>metagenomes</taxon>
        <taxon>ecological metagenomes</taxon>
    </lineage>
</organism>
<name>A0A485LY09_9ZZZZ</name>
<sequence length="135" mass="14981">MLFGTDSSPNGILRYNRAGKSNPPVIEVAYRIDDSPRLTYNAKLAFQSRQPGAPAFFPYIVKVSSGQLPGLVIATLDGFTFFEVFRDSISYEVQKGVFNLLGPTNKGKLIGLLYDGRQQSYSLIKADAQKWVEPE</sequence>
<protein>
    <submittedName>
        <fullName evidence="1">Uncharacterized protein</fullName>
    </submittedName>
</protein>
<gene>
    <name evidence="1" type="ORF">SCFA_2070001</name>
</gene>
<accession>A0A485LY09</accession>
<evidence type="ECO:0000313" key="1">
    <source>
        <dbReference type="EMBL" id="VFU13201.1"/>
    </source>
</evidence>
<dbReference type="EMBL" id="CAADRN010000121">
    <property type="protein sequence ID" value="VFU13201.1"/>
    <property type="molecule type" value="Genomic_DNA"/>
</dbReference>
<proteinExistence type="predicted"/>
<dbReference type="AlphaFoldDB" id="A0A485LY09"/>